<gene>
    <name evidence="1" type="ORF">H3H36_23300</name>
</gene>
<protein>
    <submittedName>
        <fullName evidence="1">Uncharacterized protein</fullName>
    </submittedName>
</protein>
<dbReference type="RefSeq" id="WP_182220454.1">
    <property type="nucleotide sequence ID" value="NZ_JACEZS010000028.1"/>
</dbReference>
<evidence type="ECO:0000313" key="2">
    <source>
        <dbReference type="Proteomes" id="UP000566711"/>
    </source>
</evidence>
<organism evidence="1 2">
    <name type="scientific">Rugamonas fusca</name>
    <dbReference type="NCBI Taxonomy" id="2758568"/>
    <lineage>
        <taxon>Bacteria</taxon>
        <taxon>Pseudomonadati</taxon>
        <taxon>Pseudomonadota</taxon>
        <taxon>Betaproteobacteria</taxon>
        <taxon>Burkholderiales</taxon>
        <taxon>Oxalobacteraceae</taxon>
        <taxon>Telluria group</taxon>
        <taxon>Rugamonas</taxon>
    </lineage>
</organism>
<dbReference type="AlphaFoldDB" id="A0A7W2ELS6"/>
<comment type="caution">
    <text evidence="1">The sequence shown here is derived from an EMBL/GenBank/DDBJ whole genome shotgun (WGS) entry which is preliminary data.</text>
</comment>
<sequence>MTDKSSRRNVDEGTYTQFLYYWFRHLQMNADYHQYCAARRNGDTATCTKLEAQFDKIALIYNDWGDIYFFIDGTPINGEEGWAKWLETHIHLFWLRDPKAEAISNPLSHNILPGHLLIDVSLTQHKSDVLKMLKDLIDQHYDESKVEGAQLARYPLHNPHGKLNKAALVGVKKAFFVGLVTENGKNDKQRYGRKKWGHYDTALTICEAENHDLGGFSFNWTLTEAQKQAAESDDVNLMELGIDDRVKQVRDYLNIFEAHVRNTIHGKFPCKDCF</sequence>
<keyword evidence="2" id="KW-1185">Reference proteome</keyword>
<dbReference type="EMBL" id="JACEZS010000028">
    <property type="protein sequence ID" value="MBA5608280.1"/>
    <property type="molecule type" value="Genomic_DNA"/>
</dbReference>
<evidence type="ECO:0000313" key="1">
    <source>
        <dbReference type="EMBL" id="MBA5608280.1"/>
    </source>
</evidence>
<name>A0A7W2ELS6_9BURK</name>
<reference evidence="1 2" key="1">
    <citation type="submission" date="2020-07" db="EMBL/GenBank/DDBJ databases">
        <title>Novel species isolated from subtropical streams in China.</title>
        <authorList>
            <person name="Lu H."/>
        </authorList>
    </citation>
    <scope>NUCLEOTIDE SEQUENCE [LARGE SCALE GENOMIC DNA]</scope>
    <source>
        <strain evidence="1 2">FT3S</strain>
    </source>
</reference>
<dbReference type="Proteomes" id="UP000566711">
    <property type="component" value="Unassembled WGS sequence"/>
</dbReference>
<proteinExistence type="predicted"/>
<accession>A0A7W2ELS6</accession>